<accession>A0A507BLQ1</accession>
<name>A0A507BLQ1_9PEZI</name>
<evidence type="ECO:0000256" key="7">
    <source>
        <dbReference type="SAM" id="MobiDB-lite"/>
    </source>
</evidence>
<dbReference type="PANTHER" id="PTHR13102">
    <property type="entry name" value="NUCLEOLAR PROTEIN 9"/>
    <property type="match status" value="1"/>
</dbReference>
<comment type="function">
    <text evidence="4">RNA-binding nucleolar protein required for pre-rRNA processing. Involved in production of 18S rRNA and assembly of small ribosomal subunit.</text>
</comment>
<feature type="compositionally biased region" description="Basic residues" evidence="7">
    <location>
        <begin position="1"/>
        <end position="20"/>
    </location>
</feature>
<dbReference type="Proteomes" id="UP000319257">
    <property type="component" value="Unassembled WGS sequence"/>
</dbReference>
<gene>
    <name evidence="8" type="ORF">E0L32_002670</name>
</gene>
<feature type="compositionally biased region" description="Acidic residues" evidence="7">
    <location>
        <begin position="40"/>
        <end position="50"/>
    </location>
</feature>
<comment type="subcellular location">
    <subcellularLocation>
        <location evidence="1">Nucleus</location>
        <location evidence="1">Nucleolus</location>
    </subcellularLocation>
</comment>
<dbReference type="GO" id="GO:0000480">
    <property type="term" value="P:endonucleolytic cleavage in 5'-ETS of tricistronic rRNA transcript (SSU-rRNA, 5.8S rRNA, LSU-rRNA)"/>
    <property type="evidence" value="ECO:0007669"/>
    <property type="project" value="TreeGrafter"/>
</dbReference>
<evidence type="ECO:0000256" key="1">
    <source>
        <dbReference type="ARBA" id="ARBA00004604"/>
    </source>
</evidence>
<dbReference type="FunCoup" id="A0A507BLQ1">
    <property type="interactions" value="853"/>
</dbReference>
<dbReference type="GO" id="GO:0000447">
    <property type="term" value="P:endonucleolytic cleavage in ITS1 to separate SSU-rRNA from 5.8S rRNA and LSU-rRNA from tricistronic rRNA transcript (SSU-rRNA, 5.8S rRNA, LSU-rRNA)"/>
    <property type="evidence" value="ECO:0007669"/>
    <property type="project" value="TreeGrafter"/>
</dbReference>
<dbReference type="GO" id="GO:0005730">
    <property type="term" value="C:nucleolus"/>
    <property type="evidence" value="ECO:0007669"/>
    <property type="project" value="UniProtKB-SubCell"/>
</dbReference>
<dbReference type="OrthoDB" id="392571at2759"/>
<dbReference type="PANTHER" id="PTHR13102:SF0">
    <property type="entry name" value="NUCLEOLAR PROTEIN 9"/>
    <property type="match status" value="1"/>
</dbReference>
<reference evidence="8 9" key="1">
    <citation type="submission" date="2019-06" db="EMBL/GenBank/DDBJ databases">
        <title>Draft genome sequence of the filamentous fungus Phialemoniopsis curvata isolated from diesel fuel.</title>
        <authorList>
            <person name="Varaljay V.A."/>
            <person name="Lyon W.J."/>
            <person name="Crouch A.L."/>
            <person name="Drake C.E."/>
            <person name="Hollomon J.M."/>
            <person name="Nadeau L.J."/>
            <person name="Nunn H.S."/>
            <person name="Stevenson B.S."/>
            <person name="Bojanowski C.L."/>
            <person name="Crookes-Goodson W.J."/>
        </authorList>
    </citation>
    <scope>NUCLEOTIDE SEQUENCE [LARGE SCALE GENOMIC DNA]</scope>
    <source>
        <strain evidence="8 9">D216</strain>
    </source>
</reference>
<feature type="region of interest" description="Disordered" evidence="7">
    <location>
        <begin position="697"/>
        <end position="741"/>
    </location>
</feature>
<keyword evidence="3" id="KW-0677">Repeat</keyword>
<dbReference type="GO" id="GO:0030688">
    <property type="term" value="C:preribosome, small subunit precursor"/>
    <property type="evidence" value="ECO:0007669"/>
    <property type="project" value="TreeGrafter"/>
</dbReference>
<dbReference type="GO" id="GO:0000472">
    <property type="term" value="P:endonucleolytic cleavage to generate mature 5'-end of SSU-rRNA from (SSU-rRNA, 5.8S rRNA, LSU-rRNA)"/>
    <property type="evidence" value="ECO:0007669"/>
    <property type="project" value="TreeGrafter"/>
</dbReference>
<dbReference type="InParanoid" id="A0A507BLQ1"/>
<comment type="caution">
    <text evidence="8">The sequence shown here is derived from an EMBL/GenBank/DDBJ whole genome shotgun (WGS) entry which is preliminary data.</text>
</comment>
<dbReference type="Pfam" id="PF22493">
    <property type="entry name" value="PUF_NOP9"/>
    <property type="match status" value="1"/>
</dbReference>
<dbReference type="Gene3D" id="1.25.10.10">
    <property type="entry name" value="Leucine-rich Repeat Variant"/>
    <property type="match status" value="2"/>
</dbReference>
<feature type="region of interest" description="Disordered" evidence="7">
    <location>
        <begin position="1"/>
        <end position="81"/>
    </location>
</feature>
<sequence>MGARKSKRQLIRDEKRKKKRDREVADDENRATKRQRVQDGEPEGDGEGDGQDYIPLDDGNAHEQGPHVGRGGGGGGGQAPEREFFGMLADEEQEYFRRADELLELNDFGSAEDRDVFLENVYKEAEGKELKLASSQSCSRLMERLILLSNTRQKKHLFEAFAGHFASLVTHRFASHCCEKLFIQSAPVVTQELANGVEEAVEEGSEEAKPAAAMEELFLLTLDELEAHLTYIMSDRFASHTLRVLLVVLSGRPLDQVSTKSLIQSKKKEHITVAGASALSGELASDTRAVPDSFALAIRKIIADTTAAMDSTALRVLATHPTGNPVLQLLLDLDLSVNQKKKKSKKGEKEEEQTEEPTLLERLLPGAPASLSSTDSPAYDLVNTLLYDPIGSRLLETLISNCPGRIFKALNTNILAPRIHSFLRNDIASYPAIKALNRMSKEDLVEAVNKTLSQVPVLVEKGRFNVLKALFERCDVRNARPEIDTLLKAVCAAYEAEGDALVTKLCFLDADESAPKKDEPQGFVKNKSAMVSHGSQLVITLLGIHGSPQKAIQKSLLALSSDDILKLATAPATANVLVKALETPSQNPVFHKSLVAALMPHAVALAASQQGHNVLNAVIAAPSRGGGDSGGGIAVPFHLKEAVMARLGAQEKGLRDSWTGRSVWRSWRGDLWKNRRSDWVRWAKEVDPEDARVAATPRLKAAGPQEGGRGGGRKGFGGGRANPNMVGLTRDRMAARAETST</sequence>
<evidence type="ECO:0000313" key="8">
    <source>
        <dbReference type="EMBL" id="TPX18161.1"/>
    </source>
</evidence>
<keyword evidence="9" id="KW-1185">Reference proteome</keyword>
<evidence type="ECO:0000256" key="3">
    <source>
        <dbReference type="ARBA" id="ARBA00022737"/>
    </source>
</evidence>
<evidence type="ECO:0000313" key="9">
    <source>
        <dbReference type="Proteomes" id="UP000319257"/>
    </source>
</evidence>
<feature type="compositionally biased region" description="Gly residues" evidence="7">
    <location>
        <begin position="68"/>
        <end position="78"/>
    </location>
</feature>
<dbReference type="EMBL" id="SKBQ01000011">
    <property type="protein sequence ID" value="TPX18161.1"/>
    <property type="molecule type" value="Genomic_DNA"/>
</dbReference>
<protein>
    <recommendedName>
        <fullName evidence="2">Nucleolar protein 9</fullName>
    </recommendedName>
    <alternativeName>
        <fullName evidence="5 6">Pumilio domain-containing protein NOP9</fullName>
    </alternativeName>
</protein>
<evidence type="ECO:0000256" key="6">
    <source>
        <dbReference type="ARBA" id="ARBA00031929"/>
    </source>
</evidence>
<feature type="compositionally biased region" description="Basic and acidic residues" evidence="7">
    <location>
        <begin position="21"/>
        <end position="39"/>
    </location>
</feature>
<dbReference type="RefSeq" id="XP_030999872.1">
    <property type="nucleotide sequence ID" value="XM_031136885.1"/>
</dbReference>
<dbReference type="GO" id="GO:0000056">
    <property type="term" value="P:ribosomal small subunit export from nucleus"/>
    <property type="evidence" value="ECO:0007669"/>
    <property type="project" value="TreeGrafter"/>
</dbReference>
<dbReference type="InterPro" id="IPR016024">
    <property type="entry name" value="ARM-type_fold"/>
</dbReference>
<dbReference type="GO" id="GO:0003723">
    <property type="term" value="F:RNA binding"/>
    <property type="evidence" value="ECO:0007669"/>
    <property type="project" value="InterPro"/>
</dbReference>
<evidence type="ECO:0000256" key="4">
    <source>
        <dbReference type="ARBA" id="ARBA00024893"/>
    </source>
</evidence>
<dbReference type="AlphaFoldDB" id="A0A507BLQ1"/>
<dbReference type="GeneID" id="41970117"/>
<dbReference type="InterPro" id="IPR040000">
    <property type="entry name" value="NOP9"/>
</dbReference>
<feature type="compositionally biased region" description="Low complexity" evidence="7">
    <location>
        <begin position="356"/>
        <end position="366"/>
    </location>
</feature>
<proteinExistence type="predicted"/>
<evidence type="ECO:0000256" key="2">
    <source>
        <dbReference type="ARBA" id="ARBA00016427"/>
    </source>
</evidence>
<dbReference type="STRING" id="1093900.A0A507BLQ1"/>
<dbReference type="SMART" id="SM00025">
    <property type="entry name" value="Pumilio"/>
    <property type="match status" value="6"/>
</dbReference>
<feature type="compositionally biased region" description="Gly residues" evidence="7">
    <location>
        <begin position="705"/>
        <end position="720"/>
    </location>
</feature>
<organism evidence="8 9">
    <name type="scientific">Thyridium curvatum</name>
    <dbReference type="NCBI Taxonomy" id="1093900"/>
    <lineage>
        <taxon>Eukaryota</taxon>
        <taxon>Fungi</taxon>
        <taxon>Dikarya</taxon>
        <taxon>Ascomycota</taxon>
        <taxon>Pezizomycotina</taxon>
        <taxon>Sordariomycetes</taxon>
        <taxon>Sordariomycetidae</taxon>
        <taxon>Thyridiales</taxon>
        <taxon>Thyridiaceae</taxon>
        <taxon>Thyridium</taxon>
    </lineage>
</organism>
<dbReference type="SUPFAM" id="SSF48371">
    <property type="entry name" value="ARM repeat"/>
    <property type="match status" value="1"/>
</dbReference>
<evidence type="ECO:0000256" key="5">
    <source>
        <dbReference type="ARBA" id="ARBA00030932"/>
    </source>
</evidence>
<feature type="region of interest" description="Disordered" evidence="7">
    <location>
        <begin position="341"/>
        <end position="374"/>
    </location>
</feature>
<dbReference type="InterPro" id="IPR011989">
    <property type="entry name" value="ARM-like"/>
</dbReference>
<dbReference type="InterPro" id="IPR001313">
    <property type="entry name" value="Pumilio_RNA-bd_rpt"/>
</dbReference>
<dbReference type="GO" id="GO:0030686">
    <property type="term" value="C:90S preribosome"/>
    <property type="evidence" value="ECO:0007669"/>
    <property type="project" value="TreeGrafter"/>
</dbReference>